<name>A0A0F3GKG2_9BACT</name>
<dbReference type="EMBL" id="LACI01002316">
    <property type="protein sequence ID" value="KJU82444.1"/>
    <property type="molecule type" value="Genomic_DNA"/>
</dbReference>
<organism evidence="1 2">
    <name type="scientific">Candidatus Magnetobacterium bavaricum</name>
    <dbReference type="NCBI Taxonomy" id="29290"/>
    <lineage>
        <taxon>Bacteria</taxon>
        <taxon>Pseudomonadati</taxon>
        <taxon>Nitrospirota</taxon>
        <taxon>Thermodesulfovibrionia</taxon>
        <taxon>Thermodesulfovibrionales</taxon>
        <taxon>Candidatus Magnetobacteriaceae</taxon>
        <taxon>Candidatus Magnetobacterium</taxon>
    </lineage>
</organism>
<protein>
    <recommendedName>
        <fullName evidence="3">Transposase</fullName>
    </recommendedName>
</protein>
<proteinExistence type="predicted"/>
<reference evidence="1 2" key="1">
    <citation type="submission" date="2015-02" db="EMBL/GenBank/DDBJ databases">
        <title>Single-cell genomics of uncultivated deep-branching MTB reveals a conserved set of magnetosome genes.</title>
        <authorList>
            <person name="Kolinko S."/>
            <person name="Richter M."/>
            <person name="Glockner F.O."/>
            <person name="Brachmann A."/>
            <person name="Schuler D."/>
        </authorList>
    </citation>
    <scope>NUCLEOTIDE SEQUENCE [LARGE SCALE GENOMIC DNA]</scope>
    <source>
        <strain evidence="1">TM-1</strain>
    </source>
</reference>
<dbReference type="Proteomes" id="UP000033423">
    <property type="component" value="Unassembled WGS sequence"/>
</dbReference>
<evidence type="ECO:0000313" key="2">
    <source>
        <dbReference type="Proteomes" id="UP000033423"/>
    </source>
</evidence>
<evidence type="ECO:0008006" key="3">
    <source>
        <dbReference type="Google" id="ProtNLM"/>
    </source>
</evidence>
<gene>
    <name evidence="1" type="ORF">MBAV_005364</name>
</gene>
<comment type="caution">
    <text evidence="1">The sequence shown here is derived from an EMBL/GenBank/DDBJ whole genome shotgun (WGS) entry which is preliminary data.</text>
</comment>
<dbReference type="AlphaFoldDB" id="A0A0F3GKG2"/>
<accession>A0A0F3GKG2</accession>
<sequence length="89" mass="10418">MFCRCDPQHHLADVNAIHLYVCGQIRKVVTAAHSGDKHPVSRFKAAHMYGPFSPASKRQHHHRIDKRNKRVKRQLLEYVLKIKIHSILF</sequence>
<evidence type="ECO:0000313" key="1">
    <source>
        <dbReference type="EMBL" id="KJU82444.1"/>
    </source>
</evidence>
<keyword evidence="2" id="KW-1185">Reference proteome</keyword>